<dbReference type="InterPro" id="IPR029063">
    <property type="entry name" value="SAM-dependent_MTases_sf"/>
</dbReference>
<dbReference type="SUPFAM" id="SSF53335">
    <property type="entry name" value="S-adenosyl-L-methionine-dependent methyltransferases"/>
    <property type="match status" value="1"/>
</dbReference>
<dbReference type="SUPFAM" id="SSF56059">
    <property type="entry name" value="Glutathione synthetase ATP-binding domain-like"/>
    <property type="match status" value="1"/>
</dbReference>
<dbReference type="Pfam" id="PF07478">
    <property type="entry name" value="Dala_Dala_lig_C"/>
    <property type="match status" value="1"/>
</dbReference>
<dbReference type="Proteomes" id="UP001212841">
    <property type="component" value="Unassembled WGS sequence"/>
</dbReference>
<evidence type="ECO:0000259" key="2">
    <source>
        <dbReference type="Pfam" id="PF07478"/>
    </source>
</evidence>
<evidence type="ECO:0000313" key="4">
    <source>
        <dbReference type="EMBL" id="KAJ3035614.1"/>
    </source>
</evidence>
<evidence type="ECO:0000259" key="3">
    <source>
        <dbReference type="Pfam" id="PF13649"/>
    </source>
</evidence>
<accession>A0AAD5S3J7</accession>
<feature type="non-terminal residue" evidence="4">
    <location>
        <position position="714"/>
    </location>
</feature>
<dbReference type="PANTHER" id="PTHR23132:SF23">
    <property type="entry name" value="D-ALANINE--D-ALANINE LIGASE B"/>
    <property type="match status" value="1"/>
</dbReference>
<feature type="compositionally biased region" description="Acidic residues" evidence="1">
    <location>
        <begin position="112"/>
        <end position="121"/>
    </location>
</feature>
<feature type="region of interest" description="Disordered" evidence="1">
    <location>
        <begin position="105"/>
        <end position="127"/>
    </location>
</feature>
<proteinExistence type="predicted"/>
<sequence>MSPPLSTTQLPAPSWRVDLEKKLETASPPSRSPKRVATPPPPAKPVCHGRVPDLEKMVPAHWWKTVFADSMYLKTDGDVVEDPDITTEEVAMLENDEGVARILRRGGRDVVDDSGDSDDSSSSDPRAPAKILDLCCGQGRHSLHLAQKYPHLRLYGHDQSSYLISLAKERGHTQKLHTQTTFTVGDCRQIPYPDGHFDLVLVMGNSFGYFASDDADRTVLGEIARVLAPGGRLVLDLTDGNYMRENFAERSWEWLDDETFVCRERQLSKDGLRLNAREVVTVTNKGVVRDQFYQERLYSRKELNLLMRESGLQAVVANGRPEMDITVGKEMSKRNEDLGMMEQRMLVMAVKPVPRDDDDSSSSSTGFDVADAAANEGKVNGYRVPNGVVHAVLNGKVDSSSHTPRGITPTLELPPLHNMVVLLGDPSRPCVGKLNDTWNEEDFQTREKLLTALSDLGYPKETITVLDTHESFHRTLSENPPAFVFNLCDEGFHNDALKELHVPAMLDMLQIPYSGAGPNCLAYCYDKGLVNRTAEAMGVPTPRETFFFANAANTIVSDMSRLHEVIETRIKYPAFIKPVKGDNSLGITSRSIVRDRTELEAYMAELRGIGIGDVIVQEYLRGTEYGVGMIGNPSSGFHFFPILEIDYSKIEARSLPPILGFESKWDPESPYWSEISYRKADLSPSVEEELKRHCVTLWDRFGCRDYARFDFRSD</sequence>
<dbReference type="InterPro" id="IPR011095">
    <property type="entry name" value="Dala_Dala_lig_C"/>
</dbReference>
<dbReference type="Gene3D" id="3.30.1490.20">
    <property type="entry name" value="ATP-grasp fold, A domain"/>
    <property type="match status" value="1"/>
</dbReference>
<evidence type="ECO:0000313" key="5">
    <source>
        <dbReference type="Proteomes" id="UP001212841"/>
    </source>
</evidence>
<feature type="domain" description="D-alanine--D-alanine ligase C-terminal" evidence="2">
    <location>
        <begin position="553"/>
        <end position="712"/>
    </location>
</feature>
<protein>
    <recommendedName>
        <fullName evidence="6">ATP-grasp domain-containing protein</fullName>
    </recommendedName>
</protein>
<dbReference type="Gene3D" id="3.40.50.150">
    <property type="entry name" value="Vaccinia Virus protein VP39"/>
    <property type="match status" value="1"/>
</dbReference>
<reference evidence="4" key="1">
    <citation type="submission" date="2020-05" db="EMBL/GenBank/DDBJ databases">
        <title>Phylogenomic resolution of chytrid fungi.</title>
        <authorList>
            <person name="Stajich J.E."/>
            <person name="Amses K."/>
            <person name="Simmons R."/>
            <person name="Seto K."/>
            <person name="Myers J."/>
            <person name="Bonds A."/>
            <person name="Quandt C.A."/>
            <person name="Barry K."/>
            <person name="Liu P."/>
            <person name="Grigoriev I."/>
            <person name="Longcore J.E."/>
            <person name="James T.Y."/>
        </authorList>
    </citation>
    <scope>NUCLEOTIDE SEQUENCE</scope>
    <source>
        <strain evidence="4">JEL0318</strain>
    </source>
</reference>
<dbReference type="Gene3D" id="2.20.25.110">
    <property type="entry name" value="S-adenosyl-L-methionine-dependent methyltransferases"/>
    <property type="match status" value="1"/>
</dbReference>
<dbReference type="GO" id="GO:0005524">
    <property type="term" value="F:ATP binding"/>
    <property type="evidence" value="ECO:0007669"/>
    <property type="project" value="InterPro"/>
</dbReference>
<feature type="domain" description="Methyltransferase" evidence="3">
    <location>
        <begin position="131"/>
        <end position="231"/>
    </location>
</feature>
<dbReference type="CDD" id="cd02440">
    <property type="entry name" value="AdoMet_MTases"/>
    <property type="match status" value="1"/>
</dbReference>
<keyword evidence="5" id="KW-1185">Reference proteome</keyword>
<name>A0AAD5S3J7_9FUNG</name>
<organism evidence="4 5">
    <name type="scientific">Rhizophlyctis rosea</name>
    <dbReference type="NCBI Taxonomy" id="64517"/>
    <lineage>
        <taxon>Eukaryota</taxon>
        <taxon>Fungi</taxon>
        <taxon>Fungi incertae sedis</taxon>
        <taxon>Chytridiomycota</taxon>
        <taxon>Chytridiomycota incertae sedis</taxon>
        <taxon>Chytridiomycetes</taxon>
        <taxon>Rhizophlyctidales</taxon>
        <taxon>Rhizophlyctidaceae</taxon>
        <taxon>Rhizophlyctis</taxon>
    </lineage>
</organism>
<dbReference type="InterPro" id="IPR013815">
    <property type="entry name" value="ATP_grasp_subdomain_1"/>
</dbReference>
<dbReference type="GO" id="GO:0008716">
    <property type="term" value="F:D-alanine-D-alanine ligase activity"/>
    <property type="evidence" value="ECO:0007669"/>
    <property type="project" value="InterPro"/>
</dbReference>
<dbReference type="AlphaFoldDB" id="A0AAD5S3J7"/>
<dbReference type="Gene3D" id="3.30.470.20">
    <property type="entry name" value="ATP-grasp fold, B domain"/>
    <property type="match status" value="1"/>
</dbReference>
<dbReference type="InterPro" id="IPR041698">
    <property type="entry name" value="Methyltransf_25"/>
</dbReference>
<gene>
    <name evidence="4" type="ORF">HK097_004161</name>
</gene>
<dbReference type="EMBL" id="JADGJD010002028">
    <property type="protein sequence ID" value="KAJ3035614.1"/>
    <property type="molecule type" value="Genomic_DNA"/>
</dbReference>
<evidence type="ECO:0000256" key="1">
    <source>
        <dbReference type="SAM" id="MobiDB-lite"/>
    </source>
</evidence>
<feature type="region of interest" description="Disordered" evidence="1">
    <location>
        <begin position="21"/>
        <end position="50"/>
    </location>
</feature>
<dbReference type="Pfam" id="PF13649">
    <property type="entry name" value="Methyltransf_25"/>
    <property type="match status" value="1"/>
</dbReference>
<evidence type="ECO:0008006" key="6">
    <source>
        <dbReference type="Google" id="ProtNLM"/>
    </source>
</evidence>
<comment type="caution">
    <text evidence="4">The sequence shown here is derived from an EMBL/GenBank/DDBJ whole genome shotgun (WGS) entry which is preliminary data.</text>
</comment>
<dbReference type="PANTHER" id="PTHR23132">
    <property type="entry name" value="D-ALANINE--D-ALANINE LIGASE"/>
    <property type="match status" value="1"/>
</dbReference>